<dbReference type="Gene3D" id="3.40.50.300">
    <property type="entry name" value="P-loop containing nucleotide triphosphate hydrolases"/>
    <property type="match status" value="1"/>
</dbReference>
<dbReference type="SMART" id="SM01043">
    <property type="entry name" value="BTAD"/>
    <property type="match status" value="1"/>
</dbReference>
<dbReference type="PROSITE" id="PS51755">
    <property type="entry name" value="OMPR_PHOB"/>
    <property type="match status" value="1"/>
</dbReference>
<dbReference type="InterPro" id="IPR001867">
    <property type="entry name" value="OmpR/PhoB-type_DNA-bd"/>
</dbReference>
<dbReference type="CDD" id="cd15831">
    <property type="entry name" value="BTAD"/>
    <property type="match status" value="1"/>
</dbReference>
<dbReference type="AlphaFoldDB" id="A0A2W2H7Z2"/>
<reference evidence="6 7" key="1">
    <citation type="submission" date="2018-01" db="EMBL/GenBank/DDBJ databases">
        <title>Draft genome sequence of Sphaerisporangium sp. 7K107.</title>
        <authorList>
            <person name="Sahin N."/>
            <person name="Saygin H."/>
            <person name="Ay H."/>
        </authorList>
    </citation>
    <scope>NUCLEOTIDE SEQUENCE [LARGE SCALE GENOMIC DNA]</scope>
    <source>
        <strain evidence="6 7">7K107</strain>
    </source>
</reference>
<dbReference type="PANTHER" id="PTHR47691:SF3">
    <property type="entry name" value="HTH-TYPE TRANSCRIPTIONAL REGULATOR RV0890C-RELATED"/>
    <property type="match status" value="1"/>
</dbReference>
<comment type="similarity">
    <text evidence="1">Belongs to the AfsR/DnrI/RedD regulatory family.</text>
</comment>
<accession>A0A2W2H7Z2</accession>
<comment type="caution">
    <text evidence="6">The sequence shown here is derived from an EMBL/GenBank/DDBJ whole genome shotgun (WGS) entry which is preliminary data.</text>
</comment>
<evidence type="ECO:0000256" key="3">
    <source>
        <dbReference type="PROSITE-ProRule" id="PRU01091"/>
    </source>
</evidence>
<dbReference type="Proteomes" id="UP000248544">
    <property type="component" value="Unassembled WGS sequence"/>
</dbReference>
<protein>
    <submittedName>
        <fullName evidence="6">AfsR family transcriptional regulator</fullName>
    </submittedName>
</protein>
<dbReference type="Pfam" id="PF13191">
    <property type="entry name" value="AAA_16"/>
    <property type="match status" value="1"/>
</dbReference>
<dbReference type="InterPro" id="IPR027417">
    <property type="entry name" value="P-loop_NTPase"/>
</dbReference>
<dbReference type="Gene3D" id="1.10.10.10">
    <property type="entry name" value="Winged helix-like DNA-binding domain superfamily/Winged helix DNA-binding domain"/>
    <property type="match status" value="1"/>
</dbReference>
<dbReference type="InterPro" id="IPR041664">
    <property type="entry name" value="AAA_16"/>
</dbReference>
<evidence type="ECO:0000256" key="2">
    <source>
        <dbReference type="ARBA" id="ARBA00023125"/>
    </source>
</evidence>
<name>A0A2W2H7Z2_9ACTN</name>
<organism evidence="6 7">
    <name type="scientific">Spongiactinospora gelatinilytica</name>
    <dbReference type="NCBI Taxonomy" id="2666298"/>
    <lineage>
        <taxon>Bacteria</taxon>
        <taxon>Bacillati</taxon>
        <taxon>Actinomycetota</taxon>
        <taxon>Actinomycetes</taxon>
        <taxon>Streptosporangiales</taxon>
        <taxon>Streptosporangiaceae</taxon>
        <taxon>Spongiactinospora</taxon>
    </lineage>
</organism>
<dbReference type="Gene3D" id="1.25.40.10">
    <property type="entry name" value="Tetratricopeptide repeat domain"/>
    <property type="match status" value="2"/>
</dbReference>
<dbReference type="InterPro" id="IPR005158">
    <property type="entry name" value="BTAD"/>
</dbReference>
<dbReference type="RefSeq" id="WP_111170354.1">
    <property type="nucleotide sequence ID" value="NZ_POUA01000275.1"/>
</dbReference>
<dbReference type="SUPFAM" id="SSF46894">
    <property type="entry name" value="C-terminal effector domain of the bipartite response regulators"/>
    <property type="match status" value="1"/>
</dbReference>
<sequence length="1106" mass="116262">MRFGILGPIEAWTSGGDPVPAGGPRSRTLLALLLLAPGRTVGVDRLLSGQYGEHPPADATGALQAQVSRLRRRLPPGLLEYGGAGYRLAIDPADVDAHRFQLLARQGRDLLAAGRAGPAAAVLREALGLWRGPALADATDVPLVAAQRTRLEELRLAATEDRIEAELADSAAGGGVAAELRPLLAAHPLRERLAVLLMRALHAEGRQAEALEVYERVRRRLAGELGADPSPELAATHLAILRAGEPPPARPSVLPVPLTGFVGRETELDLLAGLLAPGTATRLVTITGPGGTGKTRLAIEAARRHPGTVCLVPLADIDTGSQAPQAAEAAPHDPDAARPDAARPDTERRPPRTTEAASRRPATARLVPPADIDGGEQVARAVLGALGVRDPLGLTVLPEPADPADRLVDALAGRGPLLLILDNCEHVIAATAALARRLLDSCPELTILATGREPLAITGETLVRLAPLACPPEGAAAREAARYPAVRLFAERAAAARHGFTVSDGNAAAVTRICAALDGLPLALELAAARLRTFTVGEIAERLAEHGRFRLLSRGDRTAAARHQTLRAVVEWSWDLLGPEERALAGRFSVFTGGATLEAAERVCGGGDTAGLLADLVDKSLVETDGDRYRMLSTIRLFCAKRRAAAETPPTAEAAHAAYYLDLARRAGPHLLRAGQLDWLALLSAEHANLMAALRWAVDADPATALRLVAAGAAYWWFTGRRGEVVPPATKLLRKVDALPSGWVEQEDLVEEYGVCVAHAAPNVTSAHRERVEAAQLNLGRPLRHSFAAPLWGMIIGPPFGADNAGLRRRLLGPDPWAHAVGALGEALLELLRWGKVAAAERSLRAVLADFRALGERWGSAQALDWLALIASLRGDWERADALWAEALALFVRLGSAEEEIDVLCRRAEALTRRGDLDAAAADCRRAAGSARQIADAGRLSLVRVRQAEIARFRGDLGEARELLSAALDGARGPAMVADAHIALGRVAQAAGDVAEAVRRYDLAAGLSAGEPLTSLLAPVAEAQATRALLTGEADTRAALLLGAAVALRGLAVAGDRDAAGTAGAVRARIGSQAFATAFARGAAMSREEALTALGRPRPDPSAERR</sequence>
<evidence type="ECO:0000256" key="4">
    <source>
        <dbReference type="SAM" id="MobiDB-lite"/>
    </source>
</evidence>
<dbReference type="SUPFAM" id="SSF52540">
    <property type="entry name" value="P-loop containing nucleoside triphosphate hydrolases"/>
    <property type="match status" value="1"/>
</dbReference>
<feature type="domain" description="OmpR/PhoB-type" evidence="5">
    <location>
        <begin position="1"/>
        <end position="90"/>
    </location>
</feature>
<gene>
    <name evidence="6" type="ORF">C1I98_27695</name>
</gene>
<keyword evidence="2 3" id="KW-0238">DNA-binding</keyword>
<keyword evidence="7" id="KW-1185">Reference proteome</keyword>
<evidence type="ECO:0000313" key="7">
    <source>
        <dbReference type="Proteomes" id="UP000248544"/>
    </source>
</evidence>
<dbReference type="EMBL" id="POUA01000275">
    <property type="protein sequence ID" value="PZG35174.1"/>
    <property type="molecule type" value="Genomic_DNA"/>
</dbReference>
<dbReference type="SUPFAM" id="SSF48452">
    <property type="entry name" value="TPR-like"/>
    <property type="match status" value="2"/>
</dbReference>
<dbReference type="InterPro" id="IPR011990">
    <property type="entry name" value="TPR-like_helical_dom_sf"/>
</dbReference>
<dbReference type="PANTHER" id="PTHR47691">
    <property type="entry name" value="REGULATOR-RELATED"/>
    <property type="match status" value="1"/>
</dbReference>
<dbReference type="Pfam" id="PF03704">
    <property type="entry name" value="BTAD"/>
    <property type="match status" value="1"/>
</dbReference>
<dbReference type="SMART" id="SM00862">
    <property type="entry name" value="Trans_reg_C"/>
    <property type="match status" value="1"/>
</dbReference>
<dbReference type="InterPro" id="IPR016032">
    <property type="entry name" value="Sig_transdc_resp-reg_C-effctor"/>
</dbReference>
<feature type="DNA-binding region" description="OmpR/PhoB-type" evidence="3">
    <location>
        <begin position="1"/>
        <end position="90"/>
    </location>
</feature>
<dbReference type="InterPro" id="IPR058852">
    <property type="entry name" value="HTH_77"/>
</dbReference>
<dbReference type="GO" id="GO:0003677">
    <property type="term" value="F:DNA binding"/>
    <property type="evidence" value="ECO:0007669"/>
    <property type="project" value="UniProtKB-UniRule"/>
</dbReference>
<evidence type="ECO:0000313" key="6">
    <source>
        <dbReference type="EMBL" id="PZG35174.1"/>
    </source>
</evidence>
<proteinExistence type="inferred from homology"/>
<dbReference type="Pfam" id="PF25872">
    <property type="entry name" value="HTH_77"/>
    <property type="match status" value="1"/>
</dbReference>
<feature type="region of interest" description="Disordered" evidence="4">
    <location>
        <begin position="321"/>
        <end position="371"/>
    </location>
</feature>
<dbReference type="GO" id="GO:0000160">
    <property type="term" value="P:phosphorelay signal transduction system"/>
    <property type="evidence" value="ECO:0007669"/>
    <property type="project" value="InterPro"/>
</dbReference>
<dbReference type="InterPro" id="IPR036388">
    <property type="entry name" value="WH-like_DNA-bd_sf"/>
</dbReference>
<evidence type="ECO:0000256" key="1">
    <source>
        <dbReference type="ARBA" id="ARBA00005820"/>
    </source>
</evidence>
<evidence type="ECO:0000259" key="5">
    <source>
        <dbReference type="PROSITE" id="PS51755"/>
    </source>
</evidence>
<feature type="compositionally biased region" description="Basic and acidic residues" evidence="4">
    <location>
        <begin position="330"/>
        <end position="352"/>
    </location>
</feature>
<dbReference type="GO" id="GO:0006355">
    <property type="term" value="P:regulation of DNA-templated transcription"/>
    <property type="evidence" value="ECO:0007669"/>
    <property type="project" value="InterPro"/>
</dbReference>